<dbReference type="InterPro" id="IPR009057">
    <property type="entry name" value="Homeodomain-like_sf"/>
</dbReference>
<dbReference type="PROSITE" id="PS00041">
    <property type="entry name" value="HTH_ARAC_FAMILY_1"/>
    <property type="match status" value="1"/>
</dbReference>
<dbReference type="SUPFAM" id="SSF46689">
    <property type="entry name" value="Homeodomain-like"/>
    <property type="match status" value="2"/>
</dbReference>
<dbReference type="PANTHER" id="PTHR46796:SF7">
    <property type="entry name" value="ARAC FAMILY TRANSCRIPTIONAL REGULATOR"/>
    <property type="match status" value="1"/>
</dbReference>
<dbReference type="GO" id="GO:0003700">
    <property type="term" value="F:DNA-binding transcription factor activity"/>
    <property type="evidence" value="ECO:0007669"/>
    <property type="project" value="InterPro"/>
</dbReference>
<name>A0A1I3Y942_9RHOB</name>
<dbReference type="PRINTS" id="PR00032">
    <property type="entry name" value="HTHARAC"/>
</dbReference>
<proteinExistence type="predicted"/>
<dbReference type="EMBL" id="FORH01000014">
    <property type="protein sequence ID" value="SFK28497.1"/>
    <property type="molecule type" value="Genomic_DNA"/>
</dbReference>
<dbReference type="InterPro" id="IPR050204">
    <property type="entry name" value="AraC_XylS_family_regulators"/>
</dbReference>
<keyword evidence="7" id="KW-1185">Reference proteome</keyword>
<gene>
    <name evidence="6" type="ORF">SAMN04487991_4297</name>
</gene>
<dbReference type="InterPro" id="IPR018062">
    <property type="entry name" value="HTH_AraC-typ_CS"/>
</dbReference>
<accession>A0A1I3Y942</accession>
<sequence>MSPAKPVTTSDPLAQVIALLRPRAVFSKGISGAGRWAVRYTAFGQPGFCAVTEGSCRLAVDGETPVVLEAGDFVLLPATPAFTMSGFEPAPPVLIDSGQAARQQADQQGGQKADAQGEVRYGRRDRPADVRQFGGYFTFASPDAALLVSLLPRMIHIRGVQRLEDLVRMLGEEAAQEKAGRSLILARLVEILLIEALRSVPAEAAQPGLLRGLADARIAVALRHMHGDTQRAWTVEGLAQAAGMSRSTFFERFARIVGMRPMAYLQTWRMAVAKDLLSAGTLPLDEVAQRVGYASASTFSTAFSRHVGMPPGRYMRRTGIASPATAEYFAGH</sequence>
<dbReference type="STRING" id="588602.SAMN04487991_4297"/>
<dbReference type="AlphaFoldDB" id="A0A1I3Y942"/>
<dbReference type="Gene3D" id="1.10.10.60">
    <property type="entry name" value="Homeodomain-like"/>
    <property type="match status" value="2"/>
</dbReference>
<reference evidence="7" key="1">
    <citation type="submission" date="2016-10" db="EMBL/GenBank/DDBJ databases">
        <authorList>
            <person name="Varghese N."/>
            <person name="Submissions S."/>
        </authorList>
    </citation>
    <scope>NUCLEOTIDE SEQUENCE [LARGE SCALE GENOMIC DNA]</scope>
    <source>
        <strain evidence="7">DSM 26471</strain>
    </source>
</reference>
<organism evidence="6 7">
    <name type="scientific">Celeribacter neptunius</name>
    <dbReference type="NCBI Taxonomy" id="588602"/>
    <lineage>
        <taxon>Bacteria</taxon>
        <taxon>Pseudomonadati</taxon>
        <taxon>Pseudomonadota</taxon>
        <taxon>Alphaproteobacteria</taxon>
        <taxon>Rhodobacterales</taxon>
        <taxon>Roseobacteraceae</taxon>
        <taxon>Celeribacter</taxon>
    </lineage>
</organism>
<evidence type="ECO:0000256" key="3">
    <source>
        <dbReference type="ARBA" id="ARBA00023163"/>
    </source>
</evidence>
<keyword evidence="1" id="KW-0805">Transcription regulation</keyword>
<evidence type="ECO:0000313" key="6">
    <source>
        <dbReference type="EMBL" id="SFK28497.1"/>
    </source>
</evidence>
<dbReference type="SMART" id="SM00342">
    <property type="entry name" value="HTH_ARAC"/>
    <property type="match status" value="1"/>
</dbReference>
<dbReference type="GO" id="GO:0043565">
    <property type="term" value="F:sequence-specific DNA binding"/>
    <property type="evidence" value="ECO:0007669"/>
    <property type="project" value="InterPro"/>
</dbReference>
<dbReference type="Proteomes" id="UP000199630">
    <property type="component" value="Unassembled WGS sequence"/>
</dbReference>
<feature type="compositionally biased region" description="Low complexity" evidence="4">
    <location>
        <begin position="98"/>
        <end position="114"/>
    </location>
</feature>
<evidence type="ECO:0000259" key="5">
    <source>
        <dbReference type="PROSITE" id="PS01124"/>
    </source>
</evidence>
<dbReference type="RefSeq" id="WP_090063379.1">
    <property type="nucleotide sequence ID" value="NZ_FORH01000014.1"/>
</dbReference>
<dbReference type="OrthoDB" id="9783876at2"/>
<dbReference type="InterPro" id="IPR020449">
    <property type="entry name" value="Tscrpt_reg_AraC-type_HTH"/>
</dbReference>
<protein>
    <submittedName>
        <fullName evidence="6">AraC-type DNA-binding protein</fullName>
    </submittedName>
</protein>
<evidence type="ECO:0000256" key="4">
    <source>
        <dbReference type="SAM" id="MobiDB-lite"/>
    </source>
</evidence>
<feature type="region of interest" description="Disordered" evidence="4">
    <location>
        <begin position="98"/>
        <end position="119"/>
    </location>
</feature>
<keyword evidence="2 6" id="KW-0238">DNA-binding</keyword>
<evidence type="ECO:0000313" key="7">
    <source>
        <dbReference type="Proteomes" id="UP000199630"/>
    </source>
</evidence>
<dbReference type="InterPro" id="IPR018060">
    <property type="entry name" value="HTH_AraC"/>
</dbReference>
<keyword evidence="3" id="KW-0804">Transcription</keyword>
<dbReference type="SUPFAM" id="SSF51182">
    <property type="entry name" value="RmlC-like cupins"/>
    <property type="match status" value="1"/>
</dbReference>
<evidence type="ECO:0000256" key="2">
    <source>
        <dbReference type="ARBA" id="ARBA00023125"/>
    </source>
</evidence>
<dbReference type="Pfam" id="PF12852">
    <property type="entry name" value="Cupin_6"/>
    <property type="match status" value="1"/>
</dbReference>
<feature type="domain" description="HTH araC/xylS-type" evidence="5">
    <location>
        <begin position="219"/>
        <end position="317"/>
    </location>
</feature>
<dbReference type="PANTHER" id="PTHR46796">
    <property type="entry name" value="HTH-TYPE TRANSCRIPTIONAL ACTIVATOR RHAS-RELATED"/>
    <property type="match status" value="1"/>
</dbReference>
<dbReference type="InterPro" id="IPR032783">
    <property type="entry name" value="AraC_lig"/>
</dbReference>
<dbReference type="InterPro" id="IPR011051">
    <property type="entry name" value="RmlC_Cupin_sf"/>
</dbReference>
<dbReference type="PROSITE" id="PS01124">
    <property type="entry name" value="HTH_ARAC_FAMILY_2"/>
    <property type="match status" value="1"/>
</dbReference>
<dbReference type="Pfam" id="PF12833">
    <property type="entry name" value="HTH_18"/>
    <property type="match status" value="1"/>
</dbReference>
<evidence type="ECO:0000256" key="1">
    <source>
        <dbReference type="ARBA" id="ARBA00023015"/>
    </source>
</evidence>